<evidence type="ECO:0000256" key="6">
    <source>
        <dbReference type="SAM" id="MobiDB-lite"/>
    </source>
</evidence>
<feature type="transmembrane region" description="Helical" evidence="7">
    <location>
        <begin position="85"/>
        <end position="105"/>
    </location>
</feature>
<keyword evidence="9" id="KW-1185">Reference proteome</keyword>
<protein>
    <submittedName>
        <fullName evidence="8">MFS general substrate transporter</fullName>
    </submittedName>
</protein>
<dbReference type="InterPro" id="IPR036259">
    <property type="entry name" value="MFS_trans_sf"/>
</dbReference>
<dbReference type="PANTHER" id="PTHR23501:SF193">
    <property type="entry name" value="MULTIDRUG TRANSPORTER, PUTATIVE (AFU_ORTHOLOGUE AFUA_8G00940)-RELATED"/>
    <property type="match status" value="1"/>
</dbReference>
<evidence type="ECO:0000313" key="9">
    <source>
        <dbReference type="Proteomes" id="UP001303647"/>
    </source>
</evidence>
<proteinExistence type="inferred from homology"/>
<reference evidence="8" key="2">
    <citation type="submission" date="2023-05" db="EMBL/GenBank/DDBJ databases">
        <authorList>
            <consortium name="Lawrence Berkeley National Laboratory"/>
            <person name="Steindorff A."/>
            <person name="Hensen N."/>
            <person name="Bonometti L."/>
            <person name="Westerberg I."/>
            <person name="Brannstrom I.O."/>
            <person name="Guillou S."/>
            <person name="Cros-Aarteil S."/>
            <person name="Calhoun S."/>
            <person name="Haridas S."/>
            <person name="Kuo A."/>
            <person name="Mondo S."/>
            <person name="Pangilinan J."/>
            <person name="Riley R."/>
            <person name="Labutti K."/>
            <person name="Andreopoulos B."/>
            <person name="Lipzen A."/>
            <person name="Chen C."/>
            <person name="Yanf M."/>
            <person name="Daum C."/>
            <person name="Ng V."/>
            <person name="Clum A."/>
            <person name="Ohm R."/>
            <person name="Martin F."/>
            <person name="Silar P."/>
            <person name="Natvig D."/>
            <person name="Lalanne C."/>
            <person name="Gautier V."/>
            <person name="Ament-Velasquez S.L."/>
            <person name="Kruys A."/>
            <person name="Hutchinson M.I."/>
            <person name="Powell A.J."/>
            <person name="Barry K."/>
            <person name="Miller A.N."/>
            <person name="Grigoriev I.V."/>
            <person name="Debuchy R."/>
            <person name="Gladieux P."/>
            <person name="Thoren M.H."/>
            <person name="Johannesson H."/>
        </authorList>
    </citation>
    <scope>NUCLEOTIDE SEQUENCE</scope>
    <source>
        <strain evidence="8">CBS 359.72</strain>
    </source>
</reference>
<comment type="subcellular location">
    <subcellularLocation>
        <location evidence="1">Membrane</location>
        <topology evidence="1">Multi-pass membrane protein</topology>
    </subcellularLocation>
</comment>
<feature type="region of interest" description="Disordered" evidence="6">
    <location>
        <begin position="1"/>
        <end position="34"/>
    </location>
</feature>
<feature type="compositionally biased region" description="Polar residues" evidence="6">
    <location>
        <begin position="12"/>
        <end position="26"/>
    </location>
</feature>
<evidence type="ECO:0000256" key="5">
    <source>
        <dbReference type="ARBA" id="ARBA00023136"/>
    </source>
</evidence>
<dbReference type="GO" id="GO:0022857">
    <property type="term" value="F:transmembrane transporter activity"/>
    <property type="evidence" value="ECO:0007669"/>
    <property type="project" value="InterPro"/>
</dbReference>
<dbReference type="PANTHER" id="PTHR23501">
    <property type="entry name" value="MAJOR FACILITATOR SUPERFAMILY"/>
    <property type="match status" value="1"/>
</dbReference>
<name>A0AAN7HM21_9PEZI</name>
<feature type="transmembrane region" description="Helical" evidence="7">
    <location>
        <begin position="51"/>
        <end position="73"/>
    </location>
</feature>
<feature type="transmembrane region" description="Helical" evidence="7">
    <location>
        <begin position="468"/>
        <end position="486"/>
    </location>
</feature>
<keyword evidence="3 7" id="KW-0812">Transmembrane</keyword>
<evidence type="ECO:0000256" key="4">
    <source>
        <dbReference type="ARBA" id="ARBA00022989"/>
    </source>
</evidence>
<evidence type="ECO:0000256" key="3">
    <source>
        <dbReference type="ARBA" id="ARBA00022692"/>
    </source>
</evidence>
<accession>A0AAN7HM21</accession>
<feature type="transmembrane region" description="Helical" evidence="7">
    <location>
        <begin position="283"/>
        <end position="308"/>
    </location>
</feature>
<evidence type="ECO:0000256" key="1">
    <source>
        <dbReference type="ARBA" id="ARBA00004141"/>
    </source>
</evidence>
<dbReference type="Gene3D" id="1.20.1250.20">
    <property type="entry name" value="MFS general substrate transporter like domains"/>
    <property type="match status" value="2"/>
</dbReference>
<dbReference type="Proteomes" id="UP001303647">
    <property type="component" value="Unassembled WGS sequence"/>
</dbReference>
<gene>
    <name evidence="8" type="ORF">C7999DRAFT_42315</name>
</gene>
<keyword evidence="5 7" id="KW-0472">Membrane</keyword>
<feature type="compositionally biased region" description="Low complexity" evidence="6">
    <location>
        <begin position="1"/>
        <end position="11"/>
    </location>
</feature>
<sequence>MEEPASSSSSSPDTQAESVQRQQQGSRAAGPLPGQEQEWVSGFKLLRIMTAITFPCFFLMLDTSIVVTAIPVITSDFHSLPDVGWYGSAYLISSAVLQPLTGKIYMNFHTKSSRMLIVGRVVAGMGTSGPLNGTLTIIAGCVPMPKRPVSQLGLVLGLLIGGAFTDYVTWRWCFYVNLPIGGLVVLLIAFVHVPDQLPKPPATKALHTLPSKLDLIGFAIFAPTAIQLLLALQYGGNTFAWNSAQIISLFCGAGSTFIVFLAWDNHKGDDAMIPFFMVRKKAVWASCLTDAFFLGQVYCVSYYLPIYFQGVKGVAPRLSGLYILPVVITHVIFALGSGAIVGKVGYYLPFMAIGSILVATGNGLLSSLMPGTPTGKWIGYQIIIGAGRGLGLQVPIIAIQNTLFPPQIPVAIALVTFGQALSGSVFLNLCHAIFTNSLKDLLPQYAPSVNALTIIDAGAAGLQTVGRVFYLTAGLAVGSFAFGWFMGSKNIKRNNQVSVV</sequence>
<dbReference type="EMBL" id="MU857679">
    <property type="protein sequence ID" value="KAK4246245.1"/>
    <property type="molecule type" value="Genomic_DNA"/>
</dbReference>
<feature type="transmembrane region" description="Helical" evidence="7">
    <location>
        <begin position="410"/>
        <end position="430"/>
    </location>
</feature>
<feature type="transmembrane region" description="Helical" evidence="7">
    <location>
        <begin position="244"/>
        <end position="263"/>
    </location>
</feature>
<dbReference type="SUPFAM" id="SSF103473">
    <property type="entry name" value="MFS general substrate transporter"/>
    <property type="match status" value="1"/>
</dbReference>
<reference evidence="8" key="1">
    <citation type="journal article" date="2023" name="Mol. Phylogenet. Evol.">
        <title>Genome-scale phylogeny and comparative genomics of the fungal order Sordariales.</title>
        <authorList>
            <person name="Hensen N."/>
            <person name="Bonometti L."/>
            <person name="Westerberg I."/>
            <person name="Brannstrom I.O."/>
            <person name="Guillou S."/>
            <person name="Cros-Aarteil S."/>
            <person name="Calhoun S."/>
            <person name="Haridas S."/>
            <person name="Kuo A."/>
            <person name="Mondo S."/>
            <person name="Pangilinan J."/>
            <person name="Riley R."/>
            <person name="LaButti K."/>
            <person name="Andreopoulos B."/>
            <person name="Lipzen A."/>
            <person name="Chen C."/>
            <person name="Yan M."/>
            <person name="Daum C."/>
            <person name="Ng V."/>
            <person name="Clum A."/>
            <person name="Steindorff A."/>
            <person name="Ohm R.A."/>
            <person name="Martin F."/>
            <person name="Silar P."/>
            <person name="Natvig D.O."/>
            <person name="Lalanne C."/>
            <person name="Gautier V."/>
            <person name="Ament-Velasquez S.L."/>
            <person name="Kruys A."/>
            <person name="Hutchinson M.I."/>
            <person name="Powell A.J."/>
            <person name="Barry K."/>
            <person name="Miller A.N."/>
            <person name="Grigoriev I.V."/>
            <person name="Debuchy R."/>
            <person name="Gladieux P."/>
            <person name="Hiltunen Thoren M."/>
            <person name="Johannesson H."/>
        </authorList>
    </citation>
    <scope>NUCLEOTIDE SEQUENCE</scope>
    <source>
        <strain evidence="8">CBS 359.72</strain>
    </source>
</reference>
<evidence type="ECO:0000256" key="7">
    <source>
        <dbReference type="SAM" id="Phobius"/>
    </source>
</evidence>
<evidence type="ECO:0000313" key="8">
    <source>
        <dbReference type="EMBL" id="KAK4246245.1"/>
    </source>
</evidence>
<feature type="transmembrane region" description="Helical" evidence="7">
    <location>
        <begin position="117"/>
        <end position="139"/>
    </location>
</feature>
<feature type="transmembrane region" description="Helical" evidence="7">
    <location>
        <begin position="175"/>
        <end position="193"/>
    </location>
</feature>
<comment type="similarity">
    <text evidence="2">Belongs to the major facilitator superfamily. TCR/Tet family.</text>
</comment>
<organism evidence="8 9">
    <name type="scientific">Corynascus novoguineensis</name>
    <dbReference type="NCBI Taxonomy" id="1126955"/>
    <lineage>
        <taxon>Eukaryota</taxon>
        <taxon>Fungi</taxon>
        <taxon>Dikarya</taxon>
        <taxon>Ascomycota</taxon>
        <taxon>Pezizomycotina</taxon>
        <taxon>Sordariomycetes</taxon>
        <taxon>Sordariomycetidae</taxon>
        <taxon>Sordariales</taxon>
        <taxon>Chaetomiaceae</taxon>
        <taxon>Corynascus</taxon>
    </lineage>
</organism>
<dbReference type="Pfam" id="PF07690">
    <property type="entry name" value="MFS_1"/>
    <property type="match status" value="1"/>
</dbReference>
<feature type="transmembrane region" description="Helical" evidence="7">
    <location>
        <begin position="213"/>
        <end position="232"/>
    </location>
</feature>
<feature type="transmembrane region" description="Helical" evidence="7">
    <location>
        <begin position="320"/>
        <end position="340"/>
    </location>
</feature>
<dbReference type="GO" id="GO:0005886">
    <property type="term" value="C:plasma membrane"/>
    <property type="evidence" value="ECO:0007669"/>
    <property type="project" value="TreeGrafter"/>
</dbReference>
<feature type="transmembrane region" description="Helical" evidence="7">
    <location>
        <begin position="151"/>
        <end position="168"/>
    </location>
</feature>
<comment type="caution">
    <text evidence="8">The sequence shown here is derived from an EMBL/GenBank/DDBJ whole genome shotgun (WGS) entry which is preliminary data.</text>
</comment>
<evidence type="ECO:0000256" key="2">
    <source>
        <dbReference type="ARBA" id="ARBA00007520"/>
    </source>
</evidence>
<keyword evidence="4 7" id="KW-1133">Transmembrane helix</keyword>
<feature type="transmembrane region" description="Helical" evidence="7">
    <location>
        <begin position="377"/>
        <end position="398"/>
    </location>
</feature>
<feature type="transmembrane region" description="Helical" evidence="7">
    <location>
        <begin position="346"/>
        <end position="365"/>
    </location>
</feature>
<dbReference type="AlphaFoldDB" id="A0AAN7HM21"/>
<dbReference type="InterPro" id="IPR011701">
    <property type="entry name" value="MFS"/>
</dbReference>